<protein>
    <submittedName>
        <fullName evidence="2">Uncharacterized protein</fullName>
    </submittedName>
</protein>
<accession>A0A8H7CAM7</accession>
<proteinExistence type="predicted"/>
<evidence type="ECO:0000256" key="1">
    <source>
        <dbReference type="SAM" id="MobiDB-lite"/>
    </source>
</evidence>
<evidence type="ECO:0000313" key="2">
    <source>
        <dbReference type="EMBL" id="KAF7330669.1"/>
    </source>
</evidence>
<gene>
    <name evidence="2" type="ORF">MSAN_02452200</name>
</gene>
<feature type="region of interest" description="Disordered" evidence="1">
    <location>
        <begin position="1"/>
        <end position="25"/>
    </location>
</feature>
<dbReference type="Proteomes" id="UP000623467">
    <property type="component" value="Unassembled WGS sequence"/>
</dbReference>
<dbReference type="EMBL" id="JACAZH010000066">
    <property type="protein sequence ID" value="KAF7330669.1"/>
    <property type="molecule type" value="Genomic_DNA"/>
</dbReference>
<comment type="caution">
    <text evidence="2">The sequence shown here is derived from an EMBL/GenBank/DDBJ whole genome shotgun (WGS) entry which is preliminary data.</text>
</comment>
<dbReference type="OrthoDB" id="2951054at2759"/>
<evidence type="ECO:0000313" key="3">
    <source>
        <dbReference type="Proteomes" id="UP000623467"/>
    </source>
</evidence>
<keyword evidence="3" id="KW-1185">Reference proteome</keyword>
<organism evidence="2 3">
    <name type="scientific">Mycena sanguinolenta</name>
    <dbReference type="NCBI Taxonomy" id="230812"/>
    <lineage>
        <taxon>Eukaryota</taxon>
        <taxon>Fungi</taxon>
        <taxon>Dikarya</taxon>
        <taxon>Basidiomycota</taxon>
        <taxon>Agaricomycotina</taxon>
        <taxon>Agaricomycetes</taxon>
        <taxon>Agaricomycetidae</taxon>
        <taxon>Agaricales</taxon>
        <taxon>Marasmiineae</taxon>
        <taxon>Mycenaceae</taxon>
        <taxon>Mycena</taxon>
    </lineage>
</organism>
<reference evidence="2" key="1">
    <citation type="submission" date="2020-05" db="EMBL/GenBank/DDBJ databases">
        <title>Mycena genomes resolve the evolution of fungal bioluminescence.</title>
        <authorList>
            <person name="Tsai I.J."/>
        </authorList>
    </citation>
    <scope>NUCLEOTIDE SEQUENCE</scope>
    <source>
        <strain evidence="2">160909Yilan</strain>
    </source>
</reference>
<dbReference type="AlphaFoldDB" id="A0A8H7CAM7"/>
<sequence length="617" mass="68868">MDGQPNPTPEFIHSGTCDPDSPSHVSGMFSHSQQFTVTGGTFTNVTKNYAAAPSDLRMIPMGDIDLRRQIRVDECTGVVNSQRERARVRRVHSAKARIDGRTKRVTVAIYQGNTAEEEWRQDIAQYMCLRHPNIVQICGAASSNGIHATLFNDDLILLEEVLDRYKDSHFSTIYIYAHCSQDFREVHNYIYSAFQRALYPSQCTNWIRRSTGRLCAEPTHASDNLRIYFNISELPGLSRIYPVSAEAITTFIDLLTVKQYQHISGLNLGQHQTFTYSVDTNSVDQGPGAVFHCSCDPLEDSIEIAFLPSAEAPRLGDWSALQGGTGEVMPNSWTRCQSGDVINSTLCIPLGNYFNPHSWLSQANHIFHRLRIMSNFKEYVCLDYISFQLRICKSVEDPPPGFLFLCPKEDFQTGSSSFCWPACPAYWSLDPSGVDCLSPEAATRLGFPLFELTITAYGYSWDASVYEGLRQFHQAKGFDAYSQDVAQHLGLPLYVLSSQGDVLSARADDADFSVYTESSPAYEDSDVGTQFLDNEEDIQSLGNADYGSVSGEFQSESADKSNFKPRHAPESTVGEKTPELFLAPEDMPAPSCSLKFLVNAQLVLILFIALSWAYEHV</sequence>
<name>A0A8H7CAM7_9AGAR</name>